<proteinExistence type="predicted"/>
<sequence length="191" mass="20107">MWIRTALSLAVAVLLLPLVEAAGTSARLATAKDATVAYTYAKTSNGSYVAYTPTGGSPTLVADRTSNEYRRILLGYTLPSQVSSASAISSCVLNIPRPFRVPSRNLTLLAYSVTGSWDEDTVTAATVLTTVKLLGTTNVTRAGTAAPIDILDACRGATGGAFSVFVDSIRPIVTFSSRNTGRDTFSVDLVY</sequence>
<dbReference type="Proteomes" id="UP001140217">
    <property type="component" value="Unassembled WGS sequence"/>
</dbReference>
<gene>
    <name evidence="2" type="ORF">H4R18_000582</name>
</gene>
<keyword evidence="1" id="KW-0732">Signal</keyword>
<feature type="signal peptide" evidence="1">
    <location>
        <begin position="1"/>
        <end position="21"/>
    </location>
</feature>
<evidence type="ECO:0000313" key="2">
    <source>
        <dbReference type="EMBL" id="KAJ2785371.1"/>
    </source>
</evidence>
<comment type="caution">
    <text evidence="2">The sequence shown here is derived from an EMBL/GenBank/DDBJ whole genome shotgun (WGS) entry which is preliminary data.</text>
</comment>
<dbReference type="EMBL" id="JANBUL010000012">
    <property type="protein sequence ID" value="KAJ2785371.1"/>
    <property type="molecule type" value="Genomic_DNA"/>
</dbReference>
<name>A0A9W8HP56_9FUNG</name>
<evidence type="ECO:0008006" key="4">
    <source>
        <dbReference type="Google" id="ProtNLM"/>
    </source>
</evidence>
<evidence type="ECO:0000313" key="3">
    <source>
        <dbReference type="Proteomes" id="UP001140217"/>
    </source>
</evidence>
<evidence type="ECO:0000256" key="1">
    <source>
        <dbReference type="SAM" id="SignalP"/>
    </source>
</evidence>
<organism evidence="2 3">
    <name type="scientific">Coemansia javaensis</name>
    <dbReference type="NCBI Taxonomy" id="2761396"/>
    <lineage>
        <taxon>Eukaryota</taxon>
        <taxon>Fungi</taxon>
        <taxon>Fungi incertae sedis</taxon>
        <taxon>Zoopagomycota</taxon>
        <taxon>Kickxellomycotina</taxon>
        <taxon>Kickxellomycetes</taxon>
        <taxon>Kickxellales</taxon>
        <taxon>Kickxellaceae</taxon>
        <taxon>Coemansia</taxon>
    </lineage>
</organism>
<keyword evidence="3" id="KW-1185">Reference proteome</keyword>
<dbReference type="OrthoDB" id="5517791at2759"/>
<reference evidence="2" key="1">
    <citation type="submission" date="2022-07" db="EMBL/GenBank/DDBJ databases">
        <title>Phylogenomic reconstructions and comparative analyses of Kickxellomycotina fungi.</title>
        <authorList>
            <person name="Reynolds N.K."/>
            <person name="Stajich J.E."/>
            <person name="Barry K."/>
            <person name="Grigoriev I.V."/>
            <person name="Crous P."/>
            <person name="Smith M.E."/>
        </authorList>
    </citation>
    <scope>NUCLEOTIDE SEQUENCE</scope>
    <source>
        <strain evidence="2">NBRC 105414</strain>
    </source>
</reference>
<accession>A0A9W8HP56</accession>
<feature type="chain" id="PRO_5040879049" description="DNRLRE domain-containing protein" evidence="1">
    <location>
        <begin position="22"/>
        <end position="191"/>
    </location>
</feature>
<protein>
    <recommendedName>
        <fullName evidence="4">DNRLRE domain-containing protein</fullName>
    </recommendedName>
</protein>
<dbReference type="AlphaFoldDB" id="A0A9W8HP56"/>